<dbReference type="Proteomes" id="UP001238163">
    <property type="component" value="Unassembled WGS sequence"/>
</dbReference>
<dbReference type="InterPro" id="IPR036156">
    <property type="entry name" value="Beta-gal/glucu_dom_sf"/>
</dbReference>
<dbReference type="RefSeq" id="WP_307265273.1">
    <property type="nucleotide sequence ID" value="NZ_JAUSVL010000001.1"/>
</dbReference>
<feature type="signal peptide" evidence="4">
    <location>
        <begin position="1"/>
        <end position="17"/>
    </location>
</feature>
<gene>
    <name evidence="8" type="ORF">J3R75_003982</name>
</gene>
<dbReference type="PANTHER" id="PTHR42732:SF1">
    <property type="entry name" value="BETA-MANNOSIDASE"/>
    <property type="match status" value="1"/>
</dbReference>
<evidence type="ECO:0000313" key="8">
    <source>
        <dbReference type="EMBL" id="MDQ0291875.1"/>
    </source>
</evidence>
<feature type="domain" description="Glycoside hydrolase family 2 immunoglobulin-like beta-sandwich" evidence="5">
    <location>
        <begin position="381"/>
        <end position="487"/>
    </location>
</feature>
<dbReference type="PANTHER" id="PTHR42732">
    <property type="entry name" value="BETA-GALACTOSIDASE"/>
    <property type="match status" value="1"/>
</dbReference>
<reference evidence="8" key="1">
    <citation type="submission" date="2023-07" db="EMBL/GenBank/DDBJ databases">
        <title>Genomic Encyclopedia of Type Strains, Phase IV (KMG-IV): sequencing the most valuable type-strain genomes for metagenomic binning, comparative biology and taxonomic classification.</title>
        <authorList>
            <person name="Goeker M."/>
        </authorList>
    </citation>
    <scope>NUCLEOTIDE SEQUENCE</scope>
    <source>
        <strain evidence="8">DSM 24202</strain>
    </source>
</reference>
<sequence>MRKLITALVLCAAGAFARQLVVNSNFSDDNGNPSLKGWRASTNALAAQDSDGKNKLVIPGPDLSASQTLKLKPEDAKIQLKMWMKVTDVVRGKEGWQTGRLAMTFQDENRKMVGPWPDVFGMVGTTDWTYCERTYLIPKGAAFLDFSASNFGKSGTVEFKDISFTVVAERITAPVDAACPPEAGNAMAIADAWRQQTPTREKVCLNGLWQFRPVLNADSEDKVPAAGDSWGWFRIPAVWPTTRWTDESTQNAILSPYLETELGKDEALSTQAWFQRRFTVPADWQNRDVAIDFTLVNTYAKVFVDGAPAGEVWFPGGEVNLSKWLIPGQEQSIALLVKAMPLDNERLDFMAPDRVIESKASLKLKGITGDVFLHARPAAQRLDHVAIVPSVRNNSISFQADLSQNDDRNLVLSAEVFAADNQLLKSFRSQPLRASDANTNTIAFTAPWRDAPRWDIDSPTLLTAKVTLATTDGQVVDQFTPVTFGFREFWVNGRDFMLNGSVIRLRALHNTNSNSNASAAAKEGALNTIERMRRYGFNFLITGNYNFRAGDMSYIDGLLDGCQESGMLMSFSLPHVSHFNWKLHEPDVAKRYTDMTRWLIRRVQNNPAVVMYAMNHNATGYHGDQNPLKLDGVYQPEPKDLDWSKLVPDKGFERWNRRVQAKHSENIAKSFDSTRPVYHHESGNLGDVFCINIYLNWSPLQERSDWMETWSRTGTKPVFFVEWGLPHVSTWSSYRGPAFIWRTPAFQSLWAAEFAAAELGNDAYTQAMAGSSAIDREEKLWATGEPFHWSSLCHAVGNYPFYVPIMAKYARDNWRSHRTHGVSAMLPWDQDTLWRRKPGTTTNYLNPNAYQGLKTPGIVPERITATWSYLNDRGDANDFYPTELGKEFLRWNQPLCAYIGGKADEPTDKTSVYAPREKVAKSIVIINDSRAVRVCDYQWSFDGQSTKDSVKLAVGEIKIIPITLRMPRVDTPRTLAVAFGCSFDNGVIFTDSLTLRAQPAQPRLELSATPQLFDPAGKTRDWLTRIGLRQIDMITADSTPDLSRTIIIGREALSAAPALPWLGDAVRTGRVLVFEQTQEVLSERLGFRTNIHGLRELFVRTPDHPAIRALGRNPDALFKYWRGHATMTTPFLEDLPHFETSDPHWNWHDFRNTRVWRAGNRNAVASVLIEKPSAGNWTALIDGGFDLQYAPLLECELEHGRTIFCQLDVTARSEDDFSATQLTQALINYLDKAPAPKPARKTFYAGNDQGRELLQQLGVAFAPYADQSLDADSLVVLGPGAFQAAPALSGRLASAVDNGCNTLALGLNAAELASIDPELVAEDGVQDYAQPLPAVLAPALRGVSAAETYWHTKLTFTALRLDGFEYATHAVLAMPHGNGQGAIQQAPPWLFDYVAKPYLRTSYRRSLYLTARLLANLGAAMHNPLPNLIAQVPSPRKIDLSDGWIGIDDPKNTGRDQGWFKSDSDSAAWPPIEVPGTFDTLRPELSNYDGHFWYRKRFQTPANLKFDGLELYIGPVDDESWVWLNDTFLGEVTKTTNPDNYWSFPRLYQLKPGMLKTDGENVLTILVNDTYQRGGILGKPALQIRGPWLDSYYLQTPQASDDPYRYYRW</sequence>
<dbReference type="InterPro" id="IPR006102">
    <property type="entry name" value="Ig-like_GH2"/>
</dbReference>
<feature type="chain" id="PRO_5042117799" description="Beta-galactosidase" evidence="4">
    <location>
        <begin position="18"/>
        <end position="1609"/>
    </location>
</feature>
<accession>A0AAE3VK38</accession>
<dbReference type="SUPFAM" id="SSF51445">
    <property type="entry name" value="(Trans)glycosidases"/>
    <property type="match status" value="1"/>
</dbReference>
<evidence type="ECO:0000259" key="5">
    <source>
        <dbReference type="Pfam" id="PF00703"/>
    </source>
</evidence>
<feature type="domain" description="Glycoside hydrolase family 2 catalytic" evidence="6">
    <location>
        <begin position="488"/>
        <end position="758"/>
    </location>
</feature>
<organism evidence="8 9">
    <name type="scientific">Oligosphaera ethanolica</name>
    <dbReference type="NCBI Taxonomy" id="760260"/>
    <lineage>
        <taxon>Bacteria</taxon>
        <taxon>Pseudomonadati</taxon>
        <taxon>Lentisphaerota</taxon>
        <taxon>Oligosphaeria</taxon>
        <taxon>Oligosphaerales</taxon>
        <taxon>Oligosphaeraceae</taxon>
        <taxon>Oligosphaera</taxon>
    </lineage>
</organism>
<dbReference type="Pfam" id="PF00703">
    <property type="entry name" value="Glyco_hydro_2"/>
    <property type="match status" value="1"/>
</dbReference>
<dbReference type="InterPro" id="IPR008979">
    <property type="entry name" value="Galactose-bd-like_sf"/>
</dbReference>
<evidence type="ECO:0000259" key="7">
    <source>
        <dbReference type="Pfam" id="PF13364"/>
    </source>
</evidence>
<dbReference type="InterPro" id="IPR017853">
    <property type="entry name" value="GH"/>
</dbReference>
<dbReference type="SUPFAM" id="SSF49785">
    <property type="entry name" value="Galactose-binding domain-like"/>
    <property type="match status" value="2"/>
</dbReference>
<protein>
    <recommendedName>
        <fullName evidence="10">Beta-galactosidase</fullName>
    </recommendedName>
</protein>
<evidence type="ECO:0000256" key="1">
    <source>
        <dbReference type="ARBA" id="ARBA00007401"/>
    </source>
</evidence>
<dbReference type="GO" id="GO:0005975">
    <property type="term" value="P:carbohydrate metabolic process"/>
    <property type="evidence" value="ECO:0007669"/>
    <property type="project" value="InterPro"/>
</dbReference>
<dbReference type="Gene3D" id="3.20.20.80">
    <property type="entry name" value="Glycosidases"/>
    <property type="match status" value="1"/>
</dbReference>
<dbReference type="InterPro" id="IPR025300">
    <property type="entry name" value="BetaGal_jelly_roll_dom"/>
</dbReference>
<evidence type="ECO:0000259" key="6">
    <source>
        <dbReference type="Pfam" id="PF02836"/>
    </source>
</evidence>
<comment type="similarity">
    <text evidence="1">Belongs to the glycosyl hydrolase 2 family.</text>
</comment>
<evidence type="ECO:0000256" key="2">
    <source>
        <dbReference type="ARBA" id="ARBA00022801"/>
    </source>
</evidence>
<keyword evidence="4" id="KW-0732">Signal</keyword>
<dbReference type="EMBL" id="JAUSVL010000001">
    <property type="protein sequence ID" value="MDQ0291875.1"/>
    <property type="molecule type" value="Genomic_DNA"/>
</dbReference>
<dbReference type="Gene3D" id="2.60.120.260">
    <property type="entry name" value="Galactose-binding domain-like"/>
    <property type="match status" value="3"/>
</dbReference>
<keyword evidence="9" id="KW-1185">Reference proteome</keyword>
<dbReference type="Gene3D" id="2.60.40.10">
    <property type="entry name" value="Immunoglobulins"/>
    <property type="match status" value="1"/>
</dbReference>
<evidence type="ECO:0008006" key="10">
    <source>
        <dbReference type="Google" id="ProtNLM"/>
    </source>
</evidence>
<dbReference type="InterPro" id="IPR051913">
    <property type="entry name" value="GH2_Domain-Containing"/>
</dbReference>
<evidence type="ECO:0000313" key="9">
    <source>
        <dbReference type="Proteomes" id="UP001238163"/>
    </source>
</evidence>
<dbReference type="GO" id="GO:0004553">
    <property type="term" value="F:hydrolase activity, hydrolyzing O-glycosyl compounds"/>
    <property type="evidence" value="ECO:0007669"/>
    <property type="project" value="InterPro"/>
</dbReference>
<feature type="domain" description="Beta-galactosidase jelly roll" evidence="7">
    <location>
        <begin position="1458"/>
        <end position="1570"/>
    </location>
</feature>
<proteinExistence type="inferred from homology"/>
<dbReference type="InterPro" id="IPR013783">
    <property type="entry name" value="Ig-like_fold"/>
</dbReference>
<dbReference type="SUPFAM" id="SSF49303">
    <property type="entry name" value="beta-Galactosidase/glucuronidase domain"/>
    <property type="match status" value="1"/>
</dbReference>
<evidence type="ECO:0000256" key="3">
    <source>
        <dbReference type="ARBA" id="ARBA00023295"/>
    </source>
</evidence>
<dbReference type="Pfam" id="PF02836">
    <property type="entry name" value="Glyco_hydro_2_C"/>
    <property type="match status" value="1"/>
</dbReference>
<keyword evidence="3" id="KW-0326">Glycosidase</keyword>
<dbReference type="InterPro" id="IPR006103">
    <property type="entry name" value="Glyco_hydro_2_cat"/>
</dbReference>
<dbReference type="Pfam" id="PF13364">
    <property type="entry name" value="BetaGal_ABD2"/>
    <property type="match status" value="1"/>
</dbReference>
<evidence type="ECO:0000256" key="4">
    <source>
        <dbReference type="SAM" id="SignalP"/>
    </source>
</evidence>
<comment type="caution">
    <text evidence="8">The sequence shown here is derived from an EMBL/GenBank/DDBJ whole genome shotgun (WGS) entry which is preliminary data.</text>
</comment>
<keyword evidence="2" id="KW-0378">Hydrolase</keyword>
<name>A0AAE3VK38_9BACT</name>